<protein>
    <recommendedName>
        <fullName evidence="1">YDG domain-containing protein</fullName>
    </recommendedName>
</protein>
<dbReference type="InterPro" id="IPR003105">
    <property type="entry name" value="SRA_YDG"/>
</dbReference>
<accession>A0ABM8CMA7</accession>
<gene>
    <name evidence="2" type="ORF">PKF032_08240</name>
</gene>
<dbReference type="InterPro" id="IPR036987">
    <property type="entry name" value="SRA-YDG_sf"/>
</dbReference>
<dbReference type="Gene3D" id="2.30.280.10">
    <property type="entry name" value="SRA-YDG"/>
    <property type="match status" value="1"/>
</dbReference>
<dbReference type="EMBL" id="AP026974">
    <property type="protein sequence ID" value="BDT78936.1"/>
    <property type="molecule type" value="Genomic_DNA"/>
</dbReference>
<evidence type="ECO:0000259" key="1">
    <source>
        <dbReference type="PROSITE" id="PS51015"/>
    </source>
</evidence>
<dbReference type="Pfam" id="PF02182">
    <property type="entry name" value="SAD_SRA"/>
    <property type="match status" value="1"/>
</dbReference>
<dbReference type="Proteomes" id="UP001211204">
    <property type="component" value="Chromosome"/>
</dbReference>
<evidence type="ECO:0000313" key="2">
    <source>
        <dbReference type="EMBL" id="BDT78936.1"/>
    </source>
</evidence>
<dbReference type="SMART" id="SM00466">
    <property type="entry name" value="SRA"/>
    <property type="match status" value="1"/>
</dbReference>
<keyword evidence="3" id="KW-1185">Reference proteome</keyword>
<sequence>MADRIFGEIEGVPIGSTFNTRKEAAAAGIHKPLQAGISGSKDDGSDSIVISGGYEDDSDTGDIIIYTGEGGQNDKGRQVADQQLVRGNLALAKSEIDGLPVRVIRGADIKNPYAPETGYRYDGLYLVDSHWHEIGKSGFLVYRFKLIKIDSTLPPNKLAKELDLISLPTGSDNPKRATATSQRIIRDSKLGKEIKKLYHHKCQVCSIEINTNAGPYAEAAHIKPVGKPHNGPDRPDNLLCLCPNHHLMLDKGVYMIADDLSLVGIEGSLNKHVDHEISIEHIRYHREMFN</sequence>
<evidence type="ECO:0000313" key="3">
    <source>
        <dbReference type="Proteomes" id="UP001211204"/>
    </source>
</evidence>
<dbReference type="InterPro" id="IPR015947">
    <property type="entry name" value="PUA-like_sf"/>
</dbReference>
<dbReference type="Gene3D" id="1.10.30.50">
    <property type="match status" value="1"/>
</dbReference>
<feature type="domain" description="YDG" evidence="1">
    <location>
        <begin position="7"/>
        <end position="148"/>
    </location>
</feature>
<organism evidence="2 3">
    <name type="scientific">Polynucleobacter yangtzensis</name>
    <dbReference type="NCBI Taxonomy" id="1743159"/>
    <lineage>
        <taxon>Bacteria</taxon>
        <taxon>Pseudomonadati</taxon>
        <taxon>Pseudomonadota</taxon>
        <taxon>Betaproteobacteria</taxon>
        <taxon>Burkholderiales</taxon>
        <taxon>Burkholderiaceae</taxon>
        <taxon>Polynucleobacter</taxon>
    </lineage>
</organism>
<dbReference type="SMART" id="SM00507">
    <property type="entry name" value="HNHc"/>
    <property type="match status" value="1"/>
</dbReference>
<dbReference type="CDD" id="cd00085">
    <property type="entry name" value="HNHc"/>
    <property type="match status" value="1"/>
</dbReference>
<dbReference type="Pfam" id="PF13391">
    <property type="entry name" value="HNH_2"/>
    <property type="match status" value="1"/>
</dbReference>
<dbReference type="RefSeq" id="WP_281746182.1">
    <property type="nucleotide sequence ID" value="NZ_AP026974.1"/>
</dbReference>
<proteinExistence type="predicted"/>
<dbReference type="InterPro" id="IPR045134">
    <property type="entry name" value="UHRF1/2-like"/>
</dbReference>
<dbReference type="PANTHER" id="PTHR14140:SF27">
    <property type="entry name" value="OS04G0289800 PROTEIN"/>
    <property type="match status" value="1"/>
</dbReference>
<dbReference type="SUPFAM" id="SSF88697">
    <property type="entry name" value="PUA domain-like"/>
    <property type="match status" value="1"/>
</dbReference>
<name>A0ABM8CMA7_9BURK</name>
<dbReference type="InterPro" id="IPR003615">
    <property type="entry name" value="HNH_nuc"/>
</dbReference>
<reference evidence="2 3" key="1">
    <citation type="submission" date="2022-11" db="EMBL/GenBank/DDBJ databases">
        <title>Complete Genome Sequences of three Polynucleobacter sp. Subcluster PnecC Strains KF022, KF023, and KF032 Isolated from a Shallow Eutrophic Lake in Japan.</title>
        <authorList>
            <person name="Ogata Y."/>
            <person name="Watanabe K."/>
            <person name="Takemine S."/>
            <person name="Shindo C."/>
            <person name="Kurokawa R."/>
            <person name="Suda W."/>
        </authorList>
    </citation>
    <scope>NUCLEOTIDE SEQUENCE [LARGE SCALE GENOMIC DNA]</scope>
    <source>
        <strain evidence="2 3">KF032</strain>
    </source>
</reference>
<dbReference type="PANTHER" id="PTHR14140">
    <property type="entry name" value="E3 UBIQUITIN-PROTEIN LIGASE UHRF-RELATED"/>
    <property type="match status" value="1"/>
</dbReference>
<dbReference type="PROSITE" id="PS51015">
    <property type="entry name" value="YDG"/>
    <property type="match status" value="1"/>
</dbReference>